<keyword evidence="1" id="KW-0472">Membrane</keyword>
<name>X1HRZ1_9ZZZZ</name>
<comment type="caution">
    <text evidence="2">The sequence shown here is derived from an EMBL/GenBank/DDBJ whole genome shotgun (WGS) entry which is preliminary data.</text>
</comment>
<feature type="transmembrane region" description="Helical" evidence="1">
    <location>
        <begin position="133"/>
        <end position="152"/>
    </location>
</feature>
<feature type="transmembrane region" description="Helical" evidence="1">
    <location>
        <begin position="105"/>
        <end position="126"/>
    </location>
</feature>
<keyword evidence="1" id="KW-0812">Transmembrane</keyword>
<reference evidence="2" key="1">
    <citation type="journal article" date="2014" name="Front. Microbiol.">
        <title>High frequency of phylogenetically diverse reductive dehalogenase-homologous genes in deep subseafloor sedimentary metagenomes.</title>
        <authorList>
            <person name="Kawai M."/>
            <person name="Futagami T."/>
            <person name="Toyoda A."/>
            <person name="Takaki Y."/>
            <person name="Nishi S."/>
            <person name="Hori S."/>
            <person name="Arai W."/>
            <person name="Tsubouchi T."/>
            <person name="Morono Y."/>
            <person name="Uchiyama I."/>
            <person name="Ito T."/>
            <person name="Fujiyama A."/>
            <person name="Inagaki F."/>
            <person name="Takami H."/>
        </authorList>
    </citation>
    <scope>NUCLEOTIDE SEQUENCE</scope>
    <source>
        <strain evidence="2">Expedition CK06-06</strain>
    </source>
</reference>
<accession>X1HRZ1</accession>
<feature type="non-terminal residue" evidence="2">
    <location>
        <position position="1"/>
    </location>
</feature>
<sequence>DPQLAGQAIMGAALVWFLAGDRAGRSPVGPLLLMVLAGFWKHNMIGIPVTAVLWLLARDWRAALMPVAVSVAAVVAGFAACRLLFGPDFLTNLLAPRTYRPIRIVQNIGHLQWQVAGAVIFALWAAANRGSRAARFTALLMVVGLLSCLLQWCGDGVFHNAEYDLVIAVGLGTALALDGADRTVLARWFTPAQVCDGMVIVLLLRLLLSNRQEPVLVLFNPDFRAAFHQAAVVADAEAARLAVLPGPTFCDNKLICRMAGKPFTVDEFKLEQMVASGAATPAS</sequence>
<organism evidence="2">
    <name type="scientific">marine sediment metagenome</name>
    <dbReference type="NCBI Taxonomy" id="412755"/>
    <lineage>
        <taxon>unclassified sequences</taxon>
        <taxon>metagenomes</taxon>
        <taxon>ecological metagenomes</taxon>
    </lineage>
</organism>
<proteinExistence type="predicted"/>
<feature type="transmembrane region" description="Helical" evidence="1">
    <location>
        <begin position="63"/>
        <end position="85"/>
    </location>
</feature>
<dbReference type="EMBL" id="BARU01021375">
    <property type="protein sequence ID" value="GAH59845.1"/>
    <property type="molecule type" value="Genomic_DNA"/>
</dbReference>
<evidence type="ECO:0000313" key="2">
    <source>
        <dbReference type="EMBL" id="GAH59845.1"/>
    </source>
</evidence>
<evidence type="ECO:0008006" key="3">
    <source>
        <dbReference type="Google" id="ProtNLM"/>
    </source>
</evidence>
<gene>
    <name evidence="2" type="ORF">S03H2_34992</name>
</gene>
<protein>
    <recommendedName>
        <fullName evidence="3">Glycosyltransferase RgtA/B/C/D-like domain-containing protein</fullName>
    </recommendedName>
</protein>
<dbReference type="AlphaFoldDB" id="X1HRZ1"/>
<feature type="non-terminal residue" evidence="2">
    <location>
        <position position="283"/>
    </location>
</feature>
<evidence type="ECO:0000256" key="1">
    <source>
        <dbReference type="SAM" id="Phobius"/>
    </source>
</evidence>
<keyword evidence="1" id="KW-1133">Transmembrane helix</keyword>
<feature type="transmembrane region" description="Helical" evidence="1">
    <location>
        <begin position="31"/>
        <end position="56"/>
    </location>
</feature>